<feature type="region of interest" description="Disordered" evidence="4">
    <location>
        <begin position="1"/>
        <end position="63"/>
    </location>
</feature>
<dbReference type="GO" id="GO:0005524">
    <property type="term" value="F:ATP binding"/>
    <property type="evidence" value="ECO:0007669"/>
    <property type="project" value="InterPro"/>
</dbReference>
<dbReference type="CDD" id="cd17919">
    <property type="entry name" value="DEXHc_Snf"/>
    <property type="match status" value="1"/>
</dbReference>
<dbReference type="InterPro" id="IPR014001">
    <property type="entry name" value="Helicase_ATP-bd"/>
</dbReference>
<feature type="compositionally biased region" description="Basic and acidic residues" evidence="4">
    <location>
        <begin position="174"/>
        <end position="190"/>
    </location>
</feature>
<feature type="region of interest" description="Disordered" evidence="4">
    <location>
        <begin position="174"/>
        <end position="202"/>
    </location>
</feature>
<dbReference type="InterPro" id="IPR000330">
    <property type="entry name" value="SNF2_N"/>
</dbReference>
<name>A0AAX6M6M5_9PEZI</name>
<dbReference type="Gene3D" id="3.40.50.300">
    <property type="entry name" value="P-loop containing nucleotide triphosphate hydrolases"/>
    <property type="match status" value="1"/>
</dbReference>
<feature type="compositionally biased region" description="Low complexity" evidence="4">
    <location>
        <begin position="333"/>
        <end position="380"/>
    </location>
</feature>
<keyword evidence="2" id="KW-0378">Hydrolase</keyword>
<feature type="compositionally biased region" description="Acidic residues" evidence="4">
    <location>
        <begin position="43"/>
        <end position="52"/>
    </location>
</feature>
<reference evidence="7 8" key="1">
    <citation type="journal article" date="2024" name="Front Chem Biol">
        <title>Unveiling the potential of Daldinia eschscholtzii MFLUCC 19-0629 through bioactivity and bioinformatics studies for enhanced sustainable agriculture production.</title>
        <authorList>
            <person name="Brooks S."/>
            <person name="Weaver J.A."/>
            <person name="Klomchit A."/>
            <person name="Alharthi S.A."/>
            <person name="Onlamun T."/>
            <person name="Nurani R."/>
            <person name="Vong T.K."/>
            <person name="Alberti F."/>
            <person name="Greco C."/>
        </authorList>
    </citation>
    <scope>NUCLEOTIDE SEQUENCE [LARGE SCALE GENOMIC DNA]</scope>
    <source>
        <strain evidence="7">MFLUCC 19-0629</strain>
    </source>
</reference>
<evidence type="ECO:0000313" key="7">
    <source>
        <dbReference type="EMBL" id="KAK6948230.1"/>
    </source>
</evidence>
<evidence type="ECO:0000256" key="3">
    <source>
        <dbReference type="ARBA" id="ARBA00022840"/>
    </source>
</evidence>
<dbReference type="PROSITE" id="PS51192">
    <property type="entry name" value="HELICASE_ATP_BIND_1"/>
    <property type="match status" value="1"/>
</dbReference>
<dbReference type="InterPro" id="IPR001650">
    <property type="entry name" value="Helicase_C-like"/>
</dbReference>
<feature type="compositionally biased region" description="Low complexity" evidence="4">
    <location>
        <begin position="393"/>
        <end position="416"/>
    </location>
</feature>
<dbReference type="InterPro" id="IPR049730">
    <property type="entry name" value="SNF2/RAD54-like_C"/>
</dbReference>
<dbReference type="Pfam" id="PF00271">
    <property type="entry name" value="Helicase_C"/>
    <property type="match status" value="1"/>
</dbReference>
<feature type="compositionally biased region" description="Low complexity" evidence="4">
    <location>
        <begin position="279"/>
        <end position="302"/>
    </location>
</feature>
<feature type="compositionally biased region" description="Basic and acidic residues" evidence="4">
    <location>
        <begin position="526"/>
        <end position="535"/>
    </location>
</feature>
<evidence type="ECO:0000256" key="2">
    <source>
        <dbReference type="ARBA" id="ARBA00022801"/>
    </source>
</evidence>
<dbReference type="SMART" id="SM00487">
    <property type="entry name" value="DEXDc"/>
    <property type="match status" value="1"/>
</dbReference>
<evidence type="ECO:0000256" key="1">
    <source>
        <dbReference type="ARBA" id="ARBA00022741"/>
    </source>
</evidence>
<dbReference type="InterPro" id="IPR038718">
    <property type="entry name" value="SNF2-like_sf"/>
</dbReference>
<dbReference type="PANTHER" id="PTHR10799">
    <property type="entry name" value="SNF2/RAD54 HELICASE FAMILY"/>
    <property type="match status" value="1"/>
</dbReference>
<keyword evidence="8" id="KW-1185">Reference proteome</keyword>
<dbReference type="GO" id="GO:0016787">
    <property type="term" value="F:hydrolase activity"/>
    <property type="evidence" value="ECO:0007669"/>
    <property type="project" value="UniProtKB-KW"/>
</dbReference>
<dbReference type="InterPro" id="IPR027417">
    <property type="entry name" value="P-loop_NTPase"/>
</dbReference>
<feature type="compositionally biased region" description="Basic residues" evidence="4">
    <location>
        <begin position="514"/>
        <end position="525"/>
    </location>
</feature>
<accession>A0AAX6M6M5</accession>
<comment type="caution">
    <text evidence="7">The sequence shown here is derived from an EMBL/GenBank/DDBJ whole genome shotgun (WGS) entry which is preliminary data.</text>
</comment>
<proteinExistence type="predicted"/>
<feature type="region of interest" description="Disordered" evidence="4">
    <location>
        <begin position="134"/>
        <end position="162"/>
    </location>
</feature>
<keyword evidence="3" id="KW-0067">ATP-binding</keyword>
<evidence type="ECO:0000256" key="4">
    <source>
        <dbReference type="SAM" id="MobiDB-lite"/>
    </source>
</evidence>
<feature type="domain" description="Helicase ATP-binding" evidence="5">
    <location>
        <begin position="703"/>
        <end position="872"/>
    </location>
</feature>
<evidence type="ECO:0000259" key="5">
    <source>
        <dbReference type="PROSITE" id="PS51192"/>
    </source>
</evidence>
<dbReference type="AlphaFoldDB" id="A0AAX6M6M5"/>
<feature type="compositionally biased region" description="Basic and acidic residues" evidence="4">
    <location>
        <begin position="472"/>
        <end position="499"/>
    </location>
</feature>
<keyword evidence="1" id="KW-0547">Nucleotide-binding</keyword>
<dbReference type="Proteomes" id="UP001369815">
    <property type="component" value="Unassembled WGS sequence"/>
</dbReference>
<evidence type="ECO:0000313" key="8">
    <source>
        <dbReference type="Proteomes" id="UP001369815"/>
    </source>
</evidence>
<dbReference type="EMBL" id="JBANMG010000010">
    <property type="protein sequence ID" value="KAK6948230.1"/>
    <property type="molecule type" value="Genomic_DNA"/>
</dbReference>
<organism evidence="7 8">
    <name type="scientific">Daldinia eschscholtzii</name>
    <dbReference type="NCBI Taxonomy" id="292717"/>
    <lineage>
        <taxon>Eukaryota</taxon>
        <taxon>Fungi</taxon>
        <taxon>Dikarya</taxon>
        <taxon>Ascomycota</taxon>
        <taxon>Pezizomycotina</taxon>
        <taxon>Sordariomycetes</taxon>
        <taxon>Xylariomycetidae</taxon>
        <taxon>Xylariales</taxon>
        <taxon>Hypoxylaceae</taxon>
        <taxon>Daldinia</taxon>
    </lineage>
</organism>
<feature type="domain" description="Helicase C-terminal" evidence="6">
    <location>
        <begin position="1065"/>
        <end position="1226"/>
    </location>
</feature>
<gene>
    <name evidence="7" type="ORF">Daesc_009994</name>
</gene>
<dbReference type="CDD" id="cd18793">
    <property type="entry name" value="SF2_C_SNF"/>
    <property type="match status" value="1"/>
</dbReference>
<feature type="compositionally biased region" description="Acidic residues" evidence="4">
    <location>
        <begin position="536"/>
        <end position="555"/>
    </location>
</feature>
<dbReference type="Pfam" id="PF00176">
    <property type="entry name" value="SNF2-rel_dom"/>
    <property type="match status" value="1"/>
</dbReference>
<feature type="compositionally biased region" description="Polar residues" evidence="4">
    <location>
        <begin position="429"/>
        <end position="442"/>
    </location>
</feature>
<feature type="compositionally biased region" description="Basic residues" evidence="4">
    <location>
        <begin position="443"/>
        <end position="454"/>
    </location>
</feature>
<feature type="region of interest" description="Disordered" evidence="4">
    <location>
        <begin position="275"/>
        <end position="555"/>
    </location>
</feature>
<dbReference type="Gene3D" id="3.40.50.10810">
    <property type="entry name" value="Tandem AAA-ATPase domain"/>
    <property type="match status" value="1"/>
</dbReference>
<sequence length="1245" mass="138637">MGHTSTSFPGNGPTPIPGTPGLSRKGQSSCRAQGSGAVHIELDGDDDIDELASDGVSPFFTQPTQIVNRATQPTQIINRAPQLPQVPSSPLVPDTPRTTIEVPASSPFQAESRAKPSSVLAKKSNVATRVGSLMAPAGTSFRPPAMQKPAQKAGGSTGRRDYIDISDDDLLEDYKKQDSSDDDTPTRGDIRPSSFAKNTSFPVSRTGTSWLENADISLTDIRDIRLRHLTSQVYKIVQKAVPGITIRACKEALQRDVSWQVSKAVDLLTGRPTKSLSLSKTTGAAANGTSGTASTKSAGGDSEYQESNTTSLDPLGYNAPRNSLQTFLKKAPASANSSTSSFANSTKSSSQTSTQFSRTQSSSNSILSNKSIASNSSNNNPPRRRLVQGRKQSSTPSAIFSISSSPSSTLTSPTQSRESSPDKNLDMRTGSSIAQTTASTTVRRGRRLMQGRRNKTPDPDLELVSLPQSRNRQSDKESPAIKKPGVEKSKIQSRKRDSDQLEPEDSDLSIPPNKKAKVVTSKKRKAGDEDLKRDEFEEEVYEISDDDDSATPDEPVEDFSHVLEYLNTCTVENLGRMIGSTADAQLMTNSRPFETIADAEQVSKLDKARSKKKTRMINVGENVVERLKAWLEACEAAAAVIDECDRRGAEINSIMSTWNLDKNGESKDEAANLVRLPIGKKPELMAEEITLKPYQMVGLNWMDLLRRKGYGGILADDMGLGKTCQVISFIAHLVKSKREPGSRPTWPNLIVVPSSTYENWVQEFETFAPDISVLTYTGSSRRNISPRAAKQHHVVLTTYPQIEKQPQDLKFLQAIEPYAAIFDEGHKLKNQTTLIYKQMMRVPTEWRLILSGTPVQNNLKELLTLLRFIEPDMFDKHKFDALNTIFEAKVASKDVLNFAALASERVDRARMVMAPFILQRRKEEVLSLPPKTERLEIVGMHETQKEIYDAIKGKYALPNGVKKSKKDGHQWVSLRKAAIHHQLFRNHFTDEIVLEMVEILWKHYPAKELGVECKDERHKKWFTDQQLDKTDFELHLDCTHFKRIRHYDVPNRSWEDSPKVQKLLELVRGYMKTGDRVLVFSRFELVVNILREALHYADIPYCCITGSTETADRYPEIQRFQNNDDVPVFLITTAAGGTGLNLTGANKIILFDQSDNPQEDVQASNRAHRIGQTRPVEVIRLITEKSVECLIYNSCVKKLVLAARVERTGEPAEEEESVEEQCKKRMLLGDDEYKPIDPSEVKQQS</sequence>
<protein>
    <submittedName>
        <fullName evidence="7">Uncharacterized protein</fullName>
    </submittedName>
</protein>
<evidence type="ECO:0000259" key="6">
    <source>
        <dbReference type="PROSITE" id="PS51194"/>
    </source>
</evidence>
<dbReference type="SMART" id="SM00490">
    <property type="entry name" value="HELICc"/>
    <property type="match status" value="1"/>
</dbReference>
<dbReference type="SUPFAM" id="SSF52540">
    <property type="entry name" value="P-loop containing nucleoside triphosphate hydrolases"/>
    <property type="match status" value="2"/>
</dbReference>
<dbReference type="PROSITE" id="PS51194">
    <property type="entry name" value="HELICASE_CTER"/>
    <property type="match status" value="1"/>
</dbReference>